<evidence type="ECO:0000313" key="1">
    <source>
        <dbReference type="EMBL" id="GMT12810.1"/>
    </source>
</evidence>
<feature type="non-terminal residue" evidence="1">
    <location>
        <position position="1"/>
    </location>
</feature>
<gene>
    <name evidence="1" type="ORF">PFISCL1PPCAC_4107</name>
</gene>
<keyword evidence="2" id="KW-1185">Reference proteome</keyword>
<dbReference type="Proteomes" id="UP001432322">
    <property type="component" value="Unassembled WGS sequence"/>
</dbReference>
<dbReference type="AlphaFoldDB" id="A0AAV5V4M6"/>
<organism evidence="1 2">
    <name type="scientific">Pristionchus fissidentatus</name>
    <dbReference type="NCBI Taxonomy" id="1538716"/>
    <lineage>
        <taxon>Eukaryota</taxon>
        <taxon>Metazoa</taxon>
        <taxon>Ecdysozoa</taxon>
        <taxon>Nematoda</taxon>
        <taxon>Chromadorea</taxon>
        <taxon>Rhabditida</taxon>
        <taxon>Rhabditina</taxon>
        <taxon>Diplogasteromorpha</taxon>
        <taxon>Diplogasteroidea</taxon>
        <taxon>Neodiplogasteridae</taxon>
        <taxon>Pristionchus</taxon>
    </lineage>
</organism>
<name>A0AAV5V4M6_9BILA</name>
<protein>
    <submittedName>
        <fullName evidence="1">Uncharacterized protein</fullName>
    </submittedName>
</protein>
<proteinExistence type="predicted"/>
<accession>A0AAV5V4M6</accession>
<feature type="non-terminal residue" evidence="1">
    <location>
        <position position="76"/>
    </location>
</feature>
<reference evidence="1" key="1">
    <citation type="submission" date="2023-10" db="EMBL/GenBank/DDBJ databases">
        <title>Genome assembly of Pristionchus species.</title>
        <authorList>
            <person name="Yoshida K."/>
            <person name="Sommer R.J."/>
        </authorList>
    </citation>
    <scope>NUCLEOTIDE SEQUENCE</scope>
    <source>
        <strain evidence="1">RS5133</strain>
    </source>
</reference>
<dbReference type="EMBL" id="BTSY01000002">
    <property type="protein sequence ID" value="GMT12810.1"/>
    <property type="molecule type" value="Genomic_DNA"/>
</dbReference>
<evidence type="ECO:0000313" key="2">
    <source>
        <dbReference type="Proteomes" id="UP001432322"/>
    </source>
</evidence>
<comment type="caution">
    <text evidence="1">The sequence shown here is derived from an EMBL/GenBank/DDBJ whole genome shotgun (WGS) entry which is preliminary data.</text>
</comment>
<sequence>DIGKLNSEASIPWDNNAVLKDNEIKCEKDFYAHRIGYITKDGREHALYEKDGNLTSAYADDSGWNIANTSVRGVQL</sequence>